<protein>
    <submittedName>
        <fullName evidence="1">Toprim domain-containing protein</fullName>
    </submittedName>
</protein>
<proteinExistence type="predicted"/>
<dbReference type="InterPro" id="IPR034154">
    <property type="entry name" value="TOPRIM_DnaG/twinkle"/>
</dbReference>
<dbReference type="SUPFAM" id="SSF56731">
    <property type="entry name" value="DNA primase core"/>
    <property type="match status" value="1"/>
</dbReference>
<organism evidence="2 3">
    <name type="scientific">Helicobacter canis</name>
    <dbReference type="NCBI Taxonomy" id="29419"/>
    <lineage>
        <taxon>Bacteria</taxon>
        <taxon>Pseudomonadati</taxon>
        <taxon>Campylobacterota</taxon>
        <taxon>Epsilonproteobacteria</taxon>
        <taxon>Campylobacterales</taxon>
        <taxon>Helicobacteraceae</taxon>
        <taxon>Helicobacter</taxon>
    </lineage>
</organism>
<sequence>MRPYDYVLLPLHEILSTLNYEKKLEKSSTRHITMNHSNGDVLVITRKPNGHYLYFNPFNERDKGNIHHFCKLRSIDVKKLIAGKHIDLNHHAIEPTELQDKEIKASIKFKEFRSINLSSKNPAYRGLYLRNRGIKEEIFSHLTIKIDTYKNICFPTYTYEKKLNAKDLVQCGYSAKLNQPLPKDKEGKNYKKPLSTLAFGKKGIEILKDKRTKSLKDIKYIIITESSIDSMSLLQILELDTKISLLCATSGTFSKSAKEALLFLLQNCSNSIYIFLGFDNDKQGKVFTKQLEELLQPFSFTYEIKIPQHKDFNEDLQTSKCDS</sequence>
<evidence type="ECO:0000313" key="4">
    <source>
        <dbReference type="Proteomes" id="UP000323707"/>
    </source>
</evidence>
<dbReference type="Proteomes" id="UP000323707">
    <property type="component" value="Unassembled WGS sequence"/>
</dbReference>
<dbReference type="Gene3D" id="3.40.1360.10">
    <property type="match status" value="1"/>
</dbReference>
<reference evidence="1 4" key="2">
    <citation type="submission" date="2019-09" db="EMBL/GenBank/DDBJ databases">
        <title>Draft genome sequence of various Type strains from the CCUG.</title>
        <authorList>
            <person name="Pineiro-Iglesias B."/>
            <person name="Tunovic T."/>
            <person name="Unosson C."/>
            <person name="Inganas E."/>
            <person name="Ohlen M."/>
            <person name="Cardew S."/>
            <person name="Jensie-Markopoulos S."/>
            <person name="Salva-Serra F."/>
            <person name="Jaen-Luchoro D."/>
            <person name="Karlsson R."/>
            <person name="Svensson-Stadler L."/>
            <person name="Chun J."/>
            <person name="Moore E."/>
        </authorList>
    </citation>
    <scope>NUCLEOTIDE SEQUENCE [LARGE SCALE GENOMIC DNA]</scope>
    <source>
        <strain evidence="1 4">CCUG 32756T</strain>
    </source>
</reference>
<accession>A0A377JL75</accession>
<evidence type="ECO:0000313" key="2">
    <source>
        <dbReference type="EMBL" id="STP06489.1"/>
    </source>
</evidence>
<dbReference type="EMBL" id="VXKE01000020">
    <property type="protein sequence ID" value="KAA8708152.1"/>
    <property type="molecule type" value="Genomic_DNA"/>
</dbReference>
<dbReference type="Pfam" id="PF13155">
    <property type="entry name" value="Toprim_2"/>
    <property type="match status" value="1"/>
</dbReference>
<evidence type="ECO:0000313" key="3">
    <source>
        <dbReference type="Proteomes" id="UP000254841"/>
    </source>
</evidence>
<dbReference type="CDD" id="cd01029">
    <property type="entry name" value="TOPRIM_primases"/>
    <property type="match status" value="1"/>
</dbReference>
<dbReference type="EMBL" id="UGHV01000004">
    <property type="protein sequence ID" value="STP06489.1"/>
    <property type="molecule type" value="Genomic_DNA"/>
</dbReference>
<reference evidence="2 3" key="1">
    <citation type="submission" date="2018-06" db="EMBL/GenBank/DDBJ databases">
        <authorList>
            <consortium name="Pathogen Informatics"/>
            <person name="Doyle S."/>
        </authorList>
    </citation>
    <scope>NUCLEOTIDE SEQUENCE [LARGE SCALE GENOMIC DNA]</scope>
    <source>
        <strain evidence="2 3">NCTC12410</strain>
    </source>
</reference>
<name>A0A377JL75_9HELI</name>
<dbReference type="RefSeq" id="WP_115012456.1">
    <property type="nucleotide sequence ID" value="NZ_UGHV01000004.1"/>
</dbReference>
<evidence type="ECO:0000313" key="1">
    <source>
        <dbReference type="EMBL" id="KAA8708152.1"/>
    </source>
</evidence>
<dbReference type="OrthoDB" id="5351803at2"/>
<dbReference type="Proteomes" id="UP000254841">
    <property type="component" value="Unassembled WGS sequence"/>
</dbReference>
<gene>
    <name evidence="1" type="ORF">F4V45_06850</name>
    <name evidence="2" type="ORF">NCTC12410_02028</name>
</gene>
<dbReference type="AlphaFoldDB" id="A0A377JL75"/>